<evidence type="ECO:0000313" key="20">
    <source>
        <dbReference type="EMBL" id="HIX49981.1"/>
    </source>
</evidence>
<evidence type="ECO:0000256" key="10">
    <source>
        <dbReference type="ARBA" id="ARBA00022777"/>
    </source>
</evidence>
<evidence type="ECO:0000256" key="15">
    <source>
        <dbReference type="ARBA" id="ARBA00023317"/>
    </source>
</evidence>
<dbReference type="GO" id="GO:0016301">
    <property type="term" value="F:kinase activity"/>
    <property type="evidence" value="ECO:0007669"/>
    <property type="project" value="UniProtKB-KW"/>
</dbReference>
<dbReference type="InterPro" id="IPR015795">
    <property type="entry name" value="Pyrv_Knase_C"/>
</dbReference>
<evidence type="ECO:0000256" key="6">
    <source>
        <dbReference type="ARBA" id="ARBA00018587"/>
    </source>
</evidence>
<dbReference type="GO" id="GO:0000287">
    <property type="term" value="F:magnesium ion binding"/>
    <property type="evidence" value="ECO:0007669"/>
    <property type="project" value="UniProtKB-UniRule"/>
</dbReference>
<feature type="domain" description="Pyruvate kinase barrel" evidence="18">
    <location>
        <begin position="1"/>
        <end position="323"/>
    </location>
</feature>
<dbReference type="Proteomes" id="UP000886847">
    <property type="component" value="Unassembled WGS sequence"/>
</dbReference>
<comment type="catalytic activity">
    <reaction evidence="17">
        <text>pyruvate + ATP = phosphoenolpyruvate + ADP + H(+)</text>
        <dbReference type="Rhea" id="RHEA:18157"/>
        <dbReference type="ChEBI" id="CHEBI:15361"/>
        <dbReference type="ChEBI" id="CHEBI:15378"/>
        <dbReference type="ChEBI" id="CHEBI:30616"/>
        <dbReference type="ChEBI" id="CHEBI:58702"/>
        <dbReference type="ChEBI" id="CHEBI:456216"/>
        <dbReference type="EC" id="2.7.1.40"/>
    </reaction>
</comment>
<gene>
    <name evidence="20" type="primary">pyk</name>
    <name evidence="20" type="ORF">H9851_01705</name>
</gene>
<dbReference type="InterPro" id="IPR015806">
    <property type="entry name" value="Pyrv_Knase_insert_dom_sf"/>
</dbReference>
<dbReference type="PROSITE" id="PS00110">
    <property type="entry name" value="PYRUVATE_KINASE"/>
    <property type="match status" value="1"/>
</dbReference>
<organism evidence="20 21">
    <name type="scientific">Candidatus Borkfalkia faecavium</name>
    <dbReference type="NCBI Taxonomy" id="2838508"/>
    <lineage>
        <taxon>Bacteria</taxon>
        <taxon>Bacillati</taxon>
        <taxon>Bacillota</taxon>
        <taxon>Clostridia</taxon>
        <taxon>Christensenellales</taxon>
        <taxon>Christensenellaceae</taxon>
        <taxon>Candidatus Borkfalkia</taxon>
    </lineage>
</organism>
<dbReference type="InterPro" id="IPR040442">
    <property type="entry name" value="Pyrv_kinase-like_dom_sf"/>
</dbReference>
<dbReference type="SUPFAM" id="SSF51621">
    <property type="entry name" value="Phosphoenolpyruvate/pyruvate domain"/>
    <property type="match status" value="1"/>
</dbReference>
<dbReference type="GO" id="GO:0005524">
    <property type="term" value="F:ATP binding"/>
    <property type="evidence" value="ECO:0007669"/>
    <property type="project" value="UniProtKB-KW"/>
</dbReference>
<dbReference type="EC" id="2.7.1.40" evidence="5 16"/>
<dbReference type="InterPro" id="IPR036918">
    <property type="entry name" value="Pyrv_Knase_C_sf"/>
</dbReference>
<sequence>MKKTKIVCTLGPACRNEETLTKMVQAGMNVARLNFSHGDYEEHARNIELIKKVREKLNVPLPIMLDTKGPELRIKTFKNHKISLKEGDEFTFTTEEIEGDETKVSVSYKGIVNDLEPGDTILLNNGLLIFKVTQVDEKDVKTKVEVGGDLSDKKSMFFPDKTLSLKYLSEQDKSDILFGVEQGIDFIACSFTSKPQDLIDIRQFLREHGDPDIDLIAKIESRSGVNNIDAILEVSNGIMVARGDLGVEIPYEELPAIQKMLIDKCRLSGKRCITATEMLESMINQPRPTRAEISDVANAVYDGTSAIMLSGETAGGKYPVQSVEAMARIALETEKHLKNKYGDKNSMHIQSPADALSHSACVLAEDIGAKAIVVCSRTGGTARLVSKYRPNIDIIGMTIEPMSYRKLALSWGVQPVLAEEFTSMDVLFYHAKRAAIDSGLVKKGDRIVITGGNPNGKSGNSNVINIEQI</sequence>
<dbReference type="EMBL" id="DXEW01000005">
    <property type="protein sequence ID" value="HIX49981.1"/>
    <property type="molecule type" value="Genomic_DNA"/>
</dbReference>
<comment type="caution">
    <text evidence="20">The sequence shown here is derived from an EMBL/GenBank/DDBJ whole genome shotgun (WGS) entry which is preliminary data.</text>
</comment>
<evidence type="ECO:0000256" key="5">
    <source>
        <dbReference type="ARBA" id="ARBA00012142"/>
    </source>
</evidence>
<comment type="cofactor">
    <cofactor evidence="2">
        <name>K(+)</name>
        <dbReference type="ChEBI" id="CHEBI:29103"/>
    </cofactor>
</comment>
<dbReference type="NCBIfam" id="TIGR01064">
    <property type="entry name" value="pyruv_kin"/>
    <property type="match status" value="1"/>
</dbReference>
<name>A0A9D1W020_9FIRM</name>
<dbReference type="Pfam" id="PF02887">
    <property type="entry name" value="PK_C"/>
    <property type="match status" value="1"/>
</dbReference>
<dbReference type="InterPro" id="IPR001697">
    <property type="entry name" value="Pyr_Knase"/>
</dbReference>
<evidence type="ECO:0000256" key="4">
    <source>
        <dbReference type="ARBA" id="ARBA00008663"/>
    </source>
</evidence>
<dbReference type="Gene3D" id="3.20.20.60">
    <property type="entry name" value="Phosphoenolpyruvate-binding domains"/>
    <property type="match status" value="1"/>
</dbReference>
<keyword evidence="8" id="KW-0479">Metal-binding</keyword>
<dbReference type="GO" id="GO:0004743">
    <property type="term" value="F:pyruvate kinase activity"/>
    <property type="evidence" value="ECO:0007669"/>
    <property type="project" value="UniProtKB-UniRule"/>
</dbReference>
<proteinExistence type="inferred from homology"/>
<evidence type="ECO:0000256" key="14">
    <source>
        <dbReference type="ARBA" id="ARBA00023152"/>
    </source>
</evidence>
<evidence type="ECO:0000256" key="11">
    <source>
        <dbReference type="ARBA" id="ARBA00022840"/>
    </source>
</evidence>
<dbReference type="InterPro" id="IPR015793">
    <property type="entry name" value="Pyrv_Knase_brl"/>
</dbReference>
<keyword evidence="12 17" id="KW-0460">Magnesium</keyword>
<evidence type="ECO:0000256" key="13">
    <source>
        <dbReference type="ARBA" id="ARBA00022958"/>
    </source>
</evidence>
<dbReference type="SUPFAM" id="SSF50800">
    <property type="entry name" value="PK beta-barrel domain-like"/>
    <property type="match status" value="1"/>
</dbReference>
<keyword evidence="15 20" id="KW-0670">Pyruvate</keyword>
<dbReference type="Gene3D" id="3.40.1380.20">
    <property type="entry name" value="Pyruvate kinase, C-terminal domain"/>
    <property type="match status" value="1"/>
</dbReference>
<dbReference type="AlphaFoldDB" id="A0A9D1W020"/>
<evidence type="ECO:0000313" key="21">
    <source>
        <dbReference type="Proteomes" id="UP000886847"/>
    </source>
</evidence>
<comment type="pathway">
    <text evidence="3 17">Carbohydrate degradation; glycolysis; pyruvate from D-glyceraldehyde 3-phosphate: step 5/5.</text>
</comment>
<reference evidence="20" key="2">
    <citation type="submission" date="2021-04" db="EMBL/GenBank/DDBJ databases">
        <authorList>
            <person name="Gilroy R."/>
        </authorList>
    </citation>
    <scope>NUCLEOTIDE SEQUENCE</scope>
    <source>
        <strain evidence="20">2189</strain>
    </source>
</reference>
<dbReference type="InterPro" id="IPR018209">
    <property type="entry name" value="Pyrv_Knase_AS"/>
</dbReference>
<protein>
    <recommendedName>
        <fullName evidence="6 16">Pyruvate kinase</fullName>
        <ecNumber evidence="5 16">2.7.1.40</ecNumber>
    </recommendedName>
</protein>
<evidence type="ECO:0000256" key="1">
    <source>
        <dbReference type="ARBA" id="ARBA00001946"/>
    </source>
</evidence>
<dbReference type="FunFam" id="2.40.33.10:FF:000001">
    <property type="entry name" value="Pyruvate kinase"/>
    <property type="match status" value="1"/>
</dbReference>
<evidence type="ECO:0000259" key="19">
    <source>
        <dbReference type="Pfam" id="PF02887"/>
    </source>
</evidence>
<evidence type="ECO:0000256" key="17">
    <source>
        <dbReference type="RuleBase" id="RU000504"/>
    </source>
</evidence>
<dbReference type="NCBIfam" id="NF004491">
    <property type="entry name" value="PRK05826.1"/>
    <property type="match status" value="1"/>
</dbReference>
<keyword evidence="9" id="KW-0547">Nucleotide-binding</keyword>
<dbReference type="PANTHER" id="PTHR11817">
    <property type="entry name" value="PYRUVATE KINASE"/>
    <property type="match status" value="1"/>
</dbReference>
<keyword evidence="10 17" id="KW-0418">Kinase</keyword>
<evidence type="ECO:0000256" key="7">
    <source>
        <dbReference type="ARBA" id="ARBA00022679"/>
    </source>
</evidence>
<comment type="similarity">
    <text evidence="4 17">Belongs to the pyruvate kinase family.</text>
</comment>
<feature type="domain" description="Pyruvate kinase C-terminal" evidence="19">
    <location>
        <begin position="354"/>
        <end position="466"/>
    </location>
</feature>
<evidence type="ECO:0000256" key="12">
    <source>
        <dbReference type="ARBA" id="ARBA00022842"/>
    </source>
</evidence>
<dbReference type="PRINTS" id="PR01050">
    <property type="entry name" value="PYRUVTKNASE"/>
</dbReference>
<evidence type="ECO:0000256" key="9">
    <source>
        <dbReference type="ARBA" id="ARBA00022741"/>
    </source>
</evidence>
<evidence type="ECO:0000256" key="16">
    <source>
        <dbReference type="NCBIfam" id="TIGR01064"/>
    </source>
</evidence>
<keyword evidence="7 17" id="KW-0808">Transferase</keyword>
<keyword evidence="14 17" id="KW-0324">Glycolysis</keyword>
<dbReference type="SUPFAM" id="SSF52935">
    <property type="entry name" value="PK C-terminal domain-like"/>
    <property type="match status" value="1"/>
</dbReference>
<evidence type="ECO:0000256" key="2">
    <source>
        <dbReference type="ARBA" id="ARBA00001958"/>
    </source>
</evidence>
<evidence type="ECO:0000256" key="3">
    <source>
        <dbReference type="ARBA" id="ARBA00004997"/>
    </source>
</evidence>
<dbReference type="InterPro" id="IPR011037">
    <property type="entry name" value="Pyrv_Knase-like_insert_dom_sf"/>
</dbReference>
<dbReference type="Gene3D" id="2.40.33.10">
    <property type="entry name" value="PK beta-barrel domain-like"/>
    <property type="match status" value="1"/>
</dbReference>
<reference evidence="20" key="1">
    <citation type="journal article" date="2021" name="PeerJ">
        <title>Extensive microbial diversity within the chicken gut microbiome revealed by metagenomics and culture.</title>
        <authorList>
            <person name="Gilroy R."/>
            <person name="Ravi A."/>
            <person name="Getino M."/>
            <person name="Pursley I."/>
            <person name="Horton D.L."/>
            <person name="Alikhan N.F."/>
            <person name="Baker D."/>
            <person name="Gharbi K."/>
            <person name="Hall N."/>
            <person name="Watson M."/>
            <person name="Adriaenssens E.M."/>
            <person name="Foster-Nyarko E."/>
            <person name="Jarju S."/>
            <person name="Secka A."/>
            <person name="Antonio M."/>
            <person name="Oren A."/>
            <person name="Chaudhuri R.R."/>
            <person name="La Ragione R."/>
            <person name="Hildebrand F."/>
            <person name="Pallen M.J."/>
        </authorList>
    </citation>
    <scope>NUCLEOTIDE SEQUENCE</scope>
    <source>
        <strain evidence="20">2189</strain>
    </source>
</reference>
<dbReference type="GO" id="GO:0030955">
    <property type="term" value="F:potassium ion binding"/>
    <property type="evidence" value="ECO:0007669"/>
    <property type="project" value="UniProtKB-UniRule"/>
</dbReference>
<accession>A0A9D1W020</accession>
<keyword evidence="11" id="KW-0067">ATP-binding</keyword>
<evidence type="ECO:0000259" key="18">
    <source>
        <dbReference type="Pfam" id="PF00224"/>
    </source>
</evidence>
<dbReference type="Pfam" id="PF00224">
    <property type="entry name" value="PK"/>
    <property type="match status" value="1"/>
</dbReference>
<evidence type="ECO:0000256" key="8">
    <source>
        <dbReference type="ARBA" id="ARBA00022723"/>
    </source>
</evidence>
<dbReference type="InterPro" id="IPR015813">
    <property type="entry name" value="Pyrv/PenolPyrv_kinase-like_dom"/>
</dbReference>
<dbReference type="NCBIfam" id="NF004978">
    <property type="entry name" value="PRK06354.1"/>
    <property type="match status" value="1"/>
</dbReference>
<dbReference type="FunFam" id="3.20.20.60:FF:000025">
    <property type="entry name" value="Pyruvate kinase"/>
    <property type="match status" value="1"/>
</dbReference>
<keyword evidence="13" id="KW-0630">Potassium</keyword>
<comment type="cofactor">
    <cofactor evidence="1">
        <name>Mg(2+)</name>
        <dbReference type="ChEBI" id="CHEBI:18420"/>
    </cofactor>
</comment>